<keyword evidence="5" id="KW-0256">Endoplasmic reticulum</keyword>
<keyword evidence="10" id="KW-1185">Reference proteome</keyword>
<dbReference type="PIRSF" id="PIRSF018293">
    <property type="entry name" value="TRAPP_I_complex_Bet3"/>
    <property type="match status" value="1"/>
</dbReference>
<dbReference type="Gene3D" id="3.30.1380.20">
    <property type="entry name" value="Trafficking protein particle complex subunit 3"/>
    <property type="match status" value="1"/>
</dbReference>
<evidence type="ECO:0000256" key="4">
    <source>
        <dbReference type="ARBA" id="ARBA00022448"/>
    </source>
</evidence>
<sequence>MSKVPLSRTGDIVWSRTSKTNSELFTLTYGVLVAQLLRDFEGVEEVNRELRRMGRNIGVRLIDEYLSKVSLASPSTPPCTAFRQTGDSIAKVAFKMFLGITCDITHTTDKKFVLTLTENPLSTFVEVPPSREGLSYAEILNGVIEGALGAVSLRVKSKFMKQIERGDDVTEIVVEMIERIKDGVGEGYKDE</sequence>
<comment type="function">
    <text evidence="8">May play a role in vesicular transport from endoplasmic reticulum to Golgi.</text>
</comment>
<dbReference type="CDD" id="cd14942">
    <property type="entry name" value="TRAPPC3_bet3"/>
    <property type="match status" value="1"/>
</dbReference>
<dbReference type="GO" id="GO:0030008">
    <property type="term" value="C:TRAPP complex"/>
    <property type="evidence" value="ECO:0007669"/>
    <property type="project" value="InterPro"/>
</dbReference>
<accession>A0A9W7G560</accession>
<comment type="similarity">
    <text evidence="3 8">Belongs to the TRAPP small subunits family. BET3 subfamily.</text>
</comment>
<dbReference type="GO" id="GO:0016236">
    <property type="term" value="P:macroautophagy"/>
    <property type="evidence" value="ECO:0007669"/>
    <property type="project" value="UniProtKB-ARBA"/>
</dbReference>
<evidence type="ECO:0000256" key="2">
    <source>
        <dbReference type="ARBA" id="ARBA00004240"/>
    </source>
</evidence>
<dbReference type="EMBL" id="BRYA01000821">
    <property type="protein sequence ID" value="GMI33444.1"/>
    <property type="molecule type" value="Genomic_DNA"/>
</dbReference>
<dbReference type="OrthoDB" id="10262857at2759"/>
<dbReference type="InterPro" id="IPR007194">
    <property type="entry name" value="TRAPP_component"/>
</dbReference>
<comment type="caution">
    <text evidence="9">The sequence shown here is derived from an EMBL/GenBank/DDBJ whole genome shotgun (WGS) entry which is preliminary data.</text>
</comment>
<dbReference type="GO" id="GO:0048193">
    <property type="term" value="P:Golgi vesicle transport"/>
    <property type="evidence" value="ECO:0007669"/>
    <property type="project" value="InterPro"/>
</dbReference>
<organism evidence="9 10">
    <name type="scientific">Triparma columacea</name>
    <dbReference type="NCBI Taxonomy" id="722753"/>
    <lineage>
        <taxon>Eukaryota</taxon>
        <taxon>Sar</taxon>
        <taxon>Stramenopiles</taxon>
        <taxon>Ochrophyta</taxon>
        <taxon>Bolidophyceae</taxon>
        <taxon>Parmales</taxon>
        <taxon>Triparmaceae</taxon>
        <taxon>Triparma</taxon>
    </lineage>
</organism>
<evidence type="ECO:0000313" key="9">
    <source>
        <dbReference type="EMBL" id="GMI33444.1"/>
    </source>
</evidence>
<evidence type="ECO:0000256" key="1">
    <source>
        <dbReference type="ARBA" id="ARBA00004222"/>
    </source>
</evidence>
<dbReference type="InterPro" id="IPR024096">
    <property type="entry name" value="NO_sig/Golgi_transp_ligand-bd"/>
</dbReference>
<protein>
    <recommendedName>
        <fullName evidence="8">Trafficking protein particle complex subunit</fullName>
    </recommendedName>
</protein>
<dbReference type="InterPro" id="IPR016721">
    <property type="entry name" value="Bet3"/>
</dbReference>
<dbReference type="SUPFAM" id="SSF111126">
    <property type="entry name" value="Ligand-binding domain in the NO signalling and Golgi transport"/>
    <property type="match status" value="1"/>
</dbReference>
<proteinExistence type="inferred from homology"/>
<comment type="subcellular location">
    <subcellularLocation>
        <location evidence="2">Endoplasmic reticulum</location>
    </subcellularLocation>
    <subcellularLocation>
        <location evidence="1 8">Golgi apparatus</location>
        <location evidence="1 8">cis-Golgi network</location>
    </subcellularLocation>
</comment>
<keyword evidence="7 8" id="KW-0333">Golgi apparatus</keyword>
<dbReference type="FunFam" id="3.30.1380.20:FF:000001">
    <property type="entry name" value="Trafficking protein particle complex subunit BET3"/>
    <property type="match status" value="1"/>
</dbReference>
<evidence type="ECO:0000313" key="10">
    <source>
        <dbReference type="Proteomes" id="UP001165065"/>
    </source>
</evidence>
<evidence type="ECO:0000256" key="6">
    <source>
        <dbReference type="ARBA" id="ARBA00022892"/>
    </source>
</evidence>
<evidence type="ECO:0000256" key="5">
    <source>
        <dbReference type="ARBA" id="ARBA00022824"/>
    </source>
</evidence>
<evidence type="ECO:0000256" key="7">
    <source>
        <dbReference type="ARBA" id="ARBA00023034"/>
    </source>
</evidence>
<evidence type="ECO:0000256" key="8">
    <source>
        <dbReference type="PIRNR" id="PIRNR018293"/>
    </source>
</evidence>
<dbReference type="AlphaFoldDB" id="A0A9W7G560"/>
<comment type="subunit">
    <text evidence="8">Homodimer.</text>
</comment>
<dbReference type="Pfam" id="PF04051">
    <property type="entry name" value="TRAPP"/>
    <property type="match status" value="1"/>
</dbReference>
<keyword evidence="4 8" id="KW-0813">Transport</keyword>
<dbReference type="GO" id="GO:0005794">
    <property type="term" value="C:Golgi apparatus"/>
    <property type="evidence" value="ECO:0007669"/>
    <property type="project" value="UniProtKB-SubCell"/>
</dbReference>
<evidence type="ECO:0000256" key="3">
    <source>
        <dbReference type="ARBA" id="ARBA00006218"/>
    </source>
</evidence>
<keyword evidence="6 8" id="KW-0931">ER-Golgi transport</keyword>
<dbReference type="Proteomes" id="UP001165065">
    <property type="component" value="Unassembled WGS sequence"/>
</dbReference>
<dbReference type="GO" id="GO:0005783">
    <property type="term" value="C:endoplasmic reticulum"/>
    <property type="evidence" value="ECO:0007669"/>
    <property type="project" value="UniProtKB-SubCell"/>
</dbReference>
<dbReference type="PANTHER" id="PTHR13048">
    <property type="entry name" value="TRAFFICKING PROTEIN PARTICLE COMPLEX SUBUNIT 3"/>
    <property type="match status" value="1"/>
</dbReference>
<name>A0A9W7G560_9STRA</name>
<gene>
    <name evidence="9" type="ORF">TrCOL_g13607</name>
</gene>
<reference evidence="10" key="1">
    <citation type="journal article" date="2023" name="Commun. Biol.">
        <title>Genome analysis of Parmales, the sister group of diatoms, reveals the evolutionary specialization of diatoms from phago-mixotrophs to photoautotrophs.</title>
        <authorList>
            <person name="Ban H."/>
            <person name="Sato S."/>
            <person name="Yoshikawa S."/>
            <person name="Yamada K."/>
            <person name="Nakamura Y."/>
            <person name="Ichinomiya M."/>
            <person name="Sato N."/>
            <person name="Blanc-Mathieu R."/>
            <person name="Endo H."/>
            <person name="Kuwata A."/>
            <person name="Ogata H."/>
        </authorList>
    </citation>
    <scope>NUCLEOTIDE SEQUENCE [LARGE SCALE GENOMIC DNA]</scope>
</reference>